<name>A0A1I6LE24_9SPHN</name>
<sequence length="68" mass="7357">MVRGATIAGVGGDLPARLRAIAVEPESGLRFAPPAEVRDGRLDEVLVEVKRAGVMRMRLSEETLCRPN</sequence>
<protein>
    <submittedName>
        <fullName evidence="1">Uncharacterized protein</fullName>
    </submittedName>
</protein>
<accession>A0A1I6LE24</accession>
<evidence type="ECO:0000313" key="2">
    <source>
        <dbReference type="Proteomes" id="UP000198824"/>
    </source>
</evidence>
<proteinExistence type="predicted"/>
<evidence type="ECO:0000313" key="1">
    <source>
        <dbReference type="EMBL" id="SFS01676.1"/>
    </source>
</evidence>
<keyword evidence="2" id="KW-1185">Reference proteome</keyword>
<reference evidence="1 2" key="1">
    <citation type="submission" date="2016-10" db="EMBL/GenBank/DDBJ databases">
        <authorList>
            <person name="de Groot N.N."/>
        </authorList>
    </citation>
    <scope>NUCLEOTIDE SEQUENCE [LARGE SCALE GENOMIC DNA]</scope>
    <source>
        <strain evidence="1 2">S5-249</strain>
    </source>
</reference>
<gene>
    <name evidence="1" type="ORF">SAMN05192580_2627</name>
</gene>
<organism evidence="1 2">
    <name type="scientific">Sphingomonas jatrophae</name>
    <dbReference type="NCBI Taxonomy" id="1166337"/>
    <lineage>
        <taxon>Bacteria</taxon>
        <taxon>Pseudomonadati</taxon>
        <taxon>Pseudomonadota</taxon>
        <taxon>Alphaproteobacteria</taxon>
        <taxon>Sphingomonadales</taxon>
        <taxon>Sphingomonadaceae</taxon>
        <taxon>Sphingomonas</taxon>
    </lineage>
</organism>
<dbReference type="EMBL" id="FOZG01000002">
    <property type="protein sequence ID" value="SFS01676.1"/>
    <property type="molecule type" value="Genomic_DNA"/>
</dbReference>
<dbReference type="Proteomes" id="UP000198824">
    <property type="component" value="Unassembled WGS sequence"/>
</dbReference>
<dbReference type="AlphaFoldDB" id="A0A1I6LE24"/>